<evidence type="ECO:0000256" key="17">
    <source>
        <dbReference type="SAM" id="MobiDB-lite"/>
    </source>
</evidence>
<keyword evidence="13" id="KW-0496">Mitochondrion</keyword>
<comment type="similarity">
    <text evidence="3">Belongs to the complex I NDUFC1 subunit family.</text>
</comment>
<accession>A0A8C6H1A4</accession>
<evidence type="ECO:0000313" key="19">
    <source>
        <dbReference type="Ensembl" id="ENSMSIP00000014341.1"/>
    </source>
</evidence>
<keyword evidence="12 18" id="KW-1133">Transmembrane helix</keyword>
<keyword evidence="20" id="KW-1185">Reference proteome</keyword>
<dbReference type="Ensembl" id="ENSMSIT00000018237.1">
    <property type="protein sequence ID" value="ENSMSIP00000014341.1"/>
    <property type="gene ID" value="ENSMSIG00000012393.1"/>
</dbReference>
<reference evidence="19" key="2">
    <citation type="submission" date="2025-09" db="UniProtKB">
        <authorList>
            <consortium name="Ensembl"/>
        </authorList>
    </citation>
    <scope>IDENTIFICATION</scope>
</reference>
<comment type="subunit">
    <text evidence="4">Complex I is composed of 45 different subunits.</text>
</comment>
<feature type="transmembrane region" description="Helical" evidence="18">
    <location>
        <begin position="157"/>
        <end position="174"/>
    </location>
</feature>
<dbReference type="InterPro" id="IPR026192">
    <property type="entry name" value="NDUFC1"/>
</dbReference>
<name>A0A8C6H1A4_MUSSI</name>
<evidence type="ECO:0000256" key="11">
    <source>
        <dbReference type="ARBA" id="ARBA00022982"/>
    </source>
</evidence>
<feature type="region of interest" description="Disordered" evidence="17">
    <location>
        <begin position="1"/>
        <end position="63"/>
    </location>
</feature>
<feature type="region of interest" description="Disordered" evidence="17">
    <location>
        <begin position="94"/>
        <end position="114"/>
    </location>
</feature>
<evidence type="ECO:0000256" key="14">
    <source>
        <dbReference type="ARBA" id="ARBA00023136"/>
    </source>
</evidence>
<dbReference type="GeneTree" id="ENSGT00390000002565"/>
<keyword evidence="6" id="KW-0813">Transport</keyword>
<dbReference type="GO" id="GO:0005743">
    <property type="term" value="C:mitochondrial inner membrane"/>
    <property type="evidence" value="ECO:0007669"/>
    <property type="project" value="UniProtKB-SubCell"/>
</dbReference>
<keyword evidence="8 18" id="KW-0812">Transmembrane</keyword>
<evidence type="ECO:0000256" key="18">
    <source>
        <dbReference type="SAM" id="Phobius"/>
    </source>
</evidence>
<evidence type="ECO:0000256" key="5">
    <source>
        <dbReference type="ARBA" id="ARBA00016767"/>
    </source>
</evidence>
<evidence type="ECO:0000256" key="7">
    <source>
        <dbReference type="ARBA" id="ARBA00022660"/>
    </source>
</evidence>
<dbReference type="PANTHER" id="PTHR17097:SF0">
    <property type="entry name" value="NADH DEHYDROGENASE [UBIQUINONE] 1 SUBUNIT C1, MITOCHONDRIAL"/>
    <property type="match status" value="1"/>
</dbReference>
<comment type="subcellular location">
    <subcellularLocation>
        <location evidence="2">Mitochondrion inner membrane</location>
        <topology evidence="2">Single-pass membrane protein</topology>
        <orientation evidence="2">Matrix side</orientation>
    </subcellularLocation>
</comment>
<comment type="function">
    <text evidence="1">Accessory subunit of the mitochondrial membrane respiratory chain NADH dehydrogenase (Complex I), that is believed not to be involved in catalysis. Complex I functions in the transfer of electrons from NADH to the respiratory chain. The immediate electron acceptor for the enzyme is believed to be ubiquinone.</text>
</comment>
<evidence type="ECO:0000256" key="12">
    <source>
        <dbReference type="ARBA" id="ARBA00022989"/>
    </source>
</evidence>
<keyword evidence="7" id="KW-0679">Respiratory chain</keyword>
<sequence>EGKRQPSRADAGESGPSPEPRPRSPRAAARGRRWGRSRGETRAECAPRQPAQPSPLSPGSWEPCTEGRTLAHLRVPVLLPGGAALCPTNRRCARREKAVPARPNEQPEKRRSLRDKMAPSVVLRSFSRLLAPARLPSCSSTRSKFYVREPVNAKPNWLAVGLSVGASVFMWIYVSTLLTESPGAEVTDIFELLVVGPGDQTWVLCKQYMLLTAKPSLRLQVHPHF</sequence>
<keyword evidence="10" id="KW-0809">Transit peptide</keyword>
<evidence type="ECO:0000256" key="8">
    <source>
        <dbReference type="ARBA" id="ARBA00022692"/>
    </source>
</evidence>
<evidence type="ECO:0000256" key="2">
    <source>
        <dbReference type="ARBA" id="ARBA00004298"/>
    </source>
</evidence>
<dbReference type="GO" id="GO:0045271">
    <property type="term" value="C:respiratory chain complex I"/>
    <property type="evidence" value="ECO:0007669"/>
    <property type="project" value="InterPro"/>
</dbReference>
<evidence type="ECO:0000256" key="1">
    <source>
        <dbReference type="ARBA" id="ARBA00003195"/>
    </source>
</evidence>
<evidence type="ECO:0000256" key="16">
    <source>
        <dbReference type="ARBA" id="ARBA00032841"/>
    </source>
</evidence>
<keyword evidence="14 18" id="KW-0472">Membrane</keyword>
<reference evidence="19" key="1">
    <citation type="submission" date="2025-08" db="UniProtKB">
        <authorList>
            <consortium name="Ensembl"/>
        </authorList>
    </citation>
    <scope>IDENTIFICATION</scope>
</reference>
<proteinExistence type="inferred from homology"/>
<organism evidence="19 20">
    <name type="scientific">Mus spicilegus</name>
    <name type="common">Mound-building mouse</name>
    <dbReference type="NCBI Taxonomy" id="10103"/>
    <lineage>
        <taxon>Eukaryota</taxon>
        <taxon>Metazoa</taxon>
        <taxon>Chordata</taxon>
        <taxon>Craniata</taxon>
        <taxon>Vertebrata</taxon>
        <taxon>Euteleostomi</taxon>
        <taxon>Mammalia</taxon>
        <taxon>Eutheria</taxon>
        <taxon>Euarchontoglires</taxon>
        <taxon>Glires</taxon>
        <taxon>Rodentia</taxon>
        <taxon>Myomorpha</taxon>
        <taxon>Muroidea</taxon>
        <taxon>Muridae</taxon>
        <taxon>Murinae</taxon>
        <taxon>Mus</taxon>
        <taxon>Mus</taxon>
    </lineage>
</organism>
<evidence type="ECO:0000256" key="15">
    <source>
        <dbReference type="ARBA" id="ARBA00030166"/>
    </source>
</evidence>
<dbReference type="Proteomes" id="UP000694415">
    <property type="component" value="Unplaced"/>
</dbReference>
<evidence type="ECO:0000256" key="3">
    <source>
        <dbReference type="ARBA" id="ARBA00008713"/>
    </source>
</evidence>
<evidence type="ECO:0000256" key="9">
    <source>
        <dbReference type="ARBA" id="ARBA00022792"/>
    </source>
</evidence>
<dbReference type="Pfam" id="PF15088">
    <property type="entry name" value="NADH_dh_m_C1"/>
    <property type="match status" value="1"/>
</dbReference>
<evidence type="ECO:0000256" key="6">
    <source>
        <dbReference type="ARBA" id="ARBA00022448"/>
    </source>
</evidence>
<keyword evidence="11" id="KW-0249">Electron transport</keyword>
<protein>
    <recommendedName>
        <fullName evidence="5">NADH dehydrogenase [ubiquinone] 1 subunit C1, mitochondrial</fullName>
    </recommendedName>
    <alternativeName>
        <fullName evidence="15">Complex I-KFYI</fullName>
    </alternativeName>
    <alternativeName>
        <fullName evidence="16">NADH-ubiquinone oxidoreductase KFYI subunit</fullName>
    </alternativeName>
</protein>
<feature type="compositionally biased region" description="Basic and acidic residues" evidence="17">
    <location>
        <begin position="95"/>
        <end position="114"/>
    </location>
</feature>
<evidence type="ECO:0000313" key="20">
    <source>
        <dbReference type="Proteomes" id="UP000694415"/>
    </source>
</evidence>
<keyword evidence="9" id="KW-0999">Mitochondrion inner membrane</keyword>
<evidence type="ECO:0000256" key="13">
    <source>
        <dbReference type="ARBA" id="ARBA00023128"/>
    </source>
</evidence>
<evidence type="ECO:0000256" key="4">
    <source>
        <dbReference type="ARBA" id="ARBA00011533"/>
    </source>
</evidence>
<dbReference type="AlphaFoldDB" id="A0A8C6H1A4"/>
<dbReference type="PANTHER" id="PTHR17097">
    <property type="entry name" value="NADH-UBIQUINONE OXIDOREDUCTASE KFYI SUBUNIT"/>
    <property type="match status" value="1"/>
</dbReference>
<evidence type="ECO:0000256" key="10">
    <source>
        <dbReference type="ARBA" id="ARBA00022946"/>
    </source>
</evidence>